<evidence type="ECO:0000313" key="2">
    <source>
        <dbReference type="Proteomes" id="UP000807342"/>
    </source>
</evidence>
<comment type="caution">
    <text evidence="1">The sequence shown here is derived from an EMBL/GenBank/DDBJ whole genome shotgun (WGS) entry which is preliminary data.</text>
</comment>
<evidence type="ECO:0000313" key="1">
    <source>
        <dbReference type="EMBL" id="KAF9446959.1"/>
    </source>
</evidence>
<gene>
    <name evidence="1" type="ORF">P691DRAFT_636745</name>
</gene>
<dbReference type="AlphaFoldDB" id="A0A9P5X9I0"/>
<name>A0A9P5X9I0_9AGAR</name>
<keyword evidence="2" id="KW-1185">Reference proteome</keyword>
<feature type="non-terminal residue" evidence="1">
    <location>
        <position position="97"/>
    </location>
</feature>
<dbReference type="EMBL" id="MU151222">
    <property type="protein sequence ID" value="KAF9446959.1"/>
    <property type="molecule type" value="Genomic_DNA"/>
</dbReference>
<dbReference type="Proteomes" id="UP000807342">
    <property type="component" value="Unassembled WGS sequence"/>
</dbReference>
<sequence>MADTRQRTIIKVFRKYSNALGPDALSFIEDILEEHEIAEEDFESSIETLAREYNKQDGKSVRLVTVEVLRRVYASLQDQDDDGEIHKDGLNPENHLF</sequence>
<proteinExistence type="predicted"/>
<accession>A0A9P5X9I0</accession>
<protein>
    <submittedName>
        <fullName evidence="1">Uncharacterized protein</fullName>
    </submittedName>
</protein>
<organism evidence="1 2">
    <name type="scientific">Macrolepiota fuliginosa MF-IS2</name>
    <dbReference type="NCBI Taxonomy" id="1400762"/>
    <lineage>
        <taxon>Eukaryota</taxon>
        <taxon>Fungi</taxon>
        <taxon>Dikarya</taxon>
        <taxon>Basidiomycota</taxon>
        <taxon>Agaricomycotina</taxon>
        <taxon>Agaricomycetes</taxon>
        <taxon>Agaricomycetidae</taxon>
        <taxon>Agaricales</taxon>
        <taxon>Agaricineae</taxon>
        <taxon>Agaricaceae</taxon>
        <taxon>Macrolepiota</taxon>
    </lineage>
</organism>
<reference evidence="1" key="1">
    <citation type="submission" date="2020-11" db="EMBL/GenBank/DDBJ databases">
        <authorList>
            <consortium name="DOE Joint Genome Institute"/>
            <person name="Ahrendt S."/>
            <person name="Riley R."/>
            <person name="Andreopoulos W."/>
            <person name="Labutti K."/>
            <person name="Pangilinan J."/>
            <person name="Ruiz-Duenas F.J."/>
            <person name="Barrasa J.M."/>
            <person name="Sanchez-Garcia M."/>
            <person name="Camarero S."/>
            <person name="Miyauchi S."/>
            <person name="Serrano A."/>
            <person name="Linde D."/>
            <person name="Babiker R."/>
            <person name="Drula E."/>
            <person name="Ayuso-Fernandez I."/>
            <person name="Pacheco R."/>
            <person name="Padilla G."/>
            <person name="Ferreira P."/>
            <person name="Barriuso J."/>
            <person name="Kellner H."/>
            <person name="Castanera R."/>
            <person name="Alfaro M."/>
            <person name="Ramirez L."/>
            <person name="Pisabarro A.G."/>
            <person name="Kuo A."/>
            <person name="Tritt A."/>
            <person name="Lipzen A."/>
            <person name="He G."/>
            <person name="Yan M."/>
            <person name="Ng V."/>
            <person name="Cullen D."/>
            <person name="Martin F."/>
            <person name="Rosso M.-N."/>
            <person name="Henrissat B."/>
            <person name="Hibbett D."/>
            <person name="Martinez A.T."/>
            <person name="Grigoriev I.V."/>
        </authorList>
    </citation>
    <scope>NUCLEOTIDE SEQUENCE</scope>
    <source>
        <strain evidence="1">MF-IS2</strain>
    </source>
</reference>